<evidence type="ECO:0008006" key="5">
    <source>
        <dbReference type="Google" id="ProtNLM"/>
    </source>
</evidence>
<evidence type="ECO:0000256" key="1">
    <source>
        <dbReference type="SAM" id="MobiDB-lite"/>
    </source>
</evidence>
<reference evidence="3 4" key="1">
    <citation type="submission" date="2019-03" db="EMBL/GenBank/DDBJ databases">
        <title>Cohnella endophytica sp. nov., a novel endophytic bacterium isolated from bark of Sonneratia apetala.</title>
        <authorList>
            <person name="Tuo L."/>
        </authorList>
    </citation>
    <scope>NUCLEOTIDE SEQUENCE [LARGE SCALE GENOMIC DNA]</scope>
    <source>
        <strain evidence="3 4">CCTCC AB 208254</strain>
    </source>
</reference>
<dbReference type="OrthoDB" id="2067190at2"/>
<dbReference type="RefSeq" id="WP_135154710.1">
    <property type="nucleotide sequence ID" value="NZ_SOMN01000097.1"/>
</dbReference>
<dbReference type="Gene3D" id="3.30.565.40">
    <property type="entry name" value="Fervidobacterium nodosum Rt17-B1 like"/>
    <property type="match status" value="1"/>
</dbReference>
<evidence type="ECO:0000256" key="2">
    <source>
        <dbReference type="SAM" id="SignalP"/>
    </source>
</evidence>
<evidence type="ECO:0000313" key="3">
    <source>
        <dbReference type="EMBL" id="TFE19122.1"/>
    </source>
</evidence>
<accession>A0A4Y8LNW1</accession>
<dbReference type="EMBL" id="SOMN01000097">
    <property type="protein sequence ID" value="TFE19122.1"/>
    <property type="molecule type" value="Genomic_DNA"/>
</dbReference>
<proteinExistence type="predicted"/>
<comment type="caution">
    <text evidence="3">The sequence shown here is derived from an EMBL/GenBank/DDBJ whole genome shotgun (WGS) entry which is preliminary data.</text>
</comment>
<name>A0A4Y8LNW1_9BACL</name>
<feature type="compositionally biased region" description="Polar residues" evidence="1">
    <location>
        <begin position="40"/>
        <end position="54"/>
    </location>
</feature>
<dbReference type="Proteomes" id="UP000297900">
    <property type="component" value="Unassembled WGS sequence"/>
</dbReference>
<feature type="chain" id="PRO_5039561318" description="DUF4163 domain-containing protein" evidence="2">
    <location>
        <begin position="24"/>
        <end position="287"/>
    </location>
</feature>
<gene>
    <name evidence="3" type="ORF">E2980_23750</name>
</gene>
<sequence>MREKVKVLITMFLIALLITSCNKKNLDVNATVTPESEQVQVVQETNITDSGNNNSKEEEKSQTTKNIPYSIVDESYTDKEITIRYPQVTGTDNSKGQEKINELLKFEALVPLDDYLSSTADYDLSMDIDYEITWKSENLLSVQYRGSSYSEEAAYPLDLFYTINIDIKHGKKIRLKDVIKLDAKFVEKFREHIAKNIHDDVVKSYLLERTTSDELLKYLNGADSSFEISNFTFSYFTKDSLGISLTTLHGAGDHTEFELKYQDIKEFLNTENEVWKEFPEILEESRN</sequence>
<keyword evidence="4" id="KW-1185">Reference proteome</keyword>
<dbReference type="AlphaFoldDB" id="A0A4Y8LNW1"/>
<evidence type="ECO:0000313" key="4">
    <source>
        <dbReference type="Proteomes" id="UP000297900"/>
    </source>
</evidence>
<dbReference type="PROSITE" id="PS51257">
    <property type="entry name" value="PROKAR_LIPOPROTEIN"/>
    <property type="match status" value="1"/>
</dbReference>
<feature type="signal peptide" evidence="2">
    <location>
        <begin position="1"/>
        <end position="23"/>
    </location>
</feature>
<organism evidence="3 4">
    <name type="scientific">Cohnella luojiensis</name>
    <dbReference type="NCBI Taxonomy" id="652876"/>
    <lineage>
        <taxon>Bacteria</taxon>
        <taxon>Bacillati</taxon>
        <taxon>Bacillota</taxon>
        <taxon>Bacilli</taxon>
        <taxon>Bacillales</taxon>
        <taxon>Paenibacillaceae</taxon>
        <taxon>Cohnella</taxon>
    </lineage>
</organism>
<keyword evidence="2" id="KW-0732">Signal</keyword>
<feature type="region of interest" description="Disordered" evidence="1">
    <location>
        <begin position="40"/>
        <end position="66"/>
    </location>
</feature>
<protein>
    <recommendedName>
        <fullName evidence="5">DUF4163 domain-containing protein</fullName>
    </recommendedName>
</protein>